<dbReference type="Proteomes" id="UP000295142">
    <property type="component" value="Unassembled WGS sequence"/>
</dbReference>
<proteinExistence type="predicted"/>
<keyword evidence="1" id="KW-0732">Signal</keyword>
<organism evidence="2 3">
    <name type="scientific">Rhodovulum euryhalinum</name>
    <dbReference type="NCBI Taxonomy" id="35805"/>
    <lineage>
        <taxon>Bacteria</taxon>
        <taxon>Pseudomonadati</taxon>
        <taxon>Pseudomonadota</taxon>
        <taxon>Alphaproteobacteria</taxon>
        <taxon>Rhodobacterales</taxon>
        <taxon>Paracoccaceae</taxon>
        <taxon>Rhodovulum</taxon>
    </lineage>
</organism>
<gene>
    <name evidence="2" type="ORF">EV655_10242</name>
</gene>
<evidence type="ECO:0000313" key="3">
    <source>
        <dbReference type="Proteomes" id="UP000295142"/>
    </source>
</evidence>
<dbReference type="EMBL" id="SLWW01000002">
    <property type="protein sequence ID" value="TCO73278.1"/>
    <property type="molecule type" value="Genomic_DNA"/>
</dbReference>
<comment type="caution">
    <text evidence="2">The sequence shown here is derived from an EMBL/GenBank/DDBJ whole genome shotgun (WGS) entry which is preliminary data.</text>
</comment>
<sequence length="101" mass="10866">MLAAMKPRFLLAAVLAAVTFAGAASAQCYADYKAKRDDPLRLHYGVIELPAAACGGRGDAAREIDRRIGRDGWQLLNVMSIFGADGLAERQASAGSFFLRY</sequence>
<feature type="signal peptide" evidence="1">
    <location>
        <begin position="1"/>
        <end position="26"/>
    </location>
</feature>
<protein>
    <recommendedName>
        <fullName evidence="4">DUF4177 domain-containing protein</fullName>
    </recommendedName>
</protein>
<keyword evidence="3" id="KW-1185">Reference proteome</keyword>
<evidence type="ECO:0008006" key="4">
    <source>
        <dbReference type="Google" id="ProtNLM"/>
    </source>
</evidence>
<dbReference type="AlphaFoldDB" id="A0A4R2KSY1"/>
<evidence type="ECO:0000313" key="2">
    <source>
        <dbReference type="EMBL" id="TCO73278.1"/>
    </source>
</evidence>
<feature type="chain" id="PRO_5020583988" description="DUF4177 domain-containing protein" evidence="1">
    <location>
        <begin position="27"/>
        <end position="101"/>
    </location>
</feature>
<evidence type="ECO:0000256" key="1">
    <source>
        <dbReference type="SAM" id="SignalP"/>
    </source>
</evidence>
<accession>A0A4R2KSY1</accession>
<reference evidence="2 3" key="1">
    <citation type="submission" date="2019-03" db="EMBL/GenBank/DDBJ databases">
        <title>Genomic Encyclopedia of Type Strains, Phase IV (KMG-IV): sequencing the most valuable type-strain genomes for metagenomic binning, comparative biology and taxonomic classification.</title>
        <authorList>
            <person name="Goeker M."/>
        </authorList>
    </citation>
    <scope>NUCLEOTIDE SEQUENCE [LARGE SCALE GENOMIC DNA]</scope>
    <source>
        <strain evidence="2 3">DSM 4868</strain>
    </source>
</reference>
<name>A0A4R2KSY1_9RHOB</name>